<organism evidence="1 2">
    <name type="scientific">Candidatus Muproteobacteria bacterium RBG_16_62_13</name>
    <dbReference type="NCBI Taxonomy" id="1817756"/>
    <lineage>
        <taxon>Bacteria</taxon>
        <taxon>Pseudomonadati</taxon>
        <taxon>Pseudomonadota</taxon>
        <taxon>Candidatus Muproteobacteria</taxon>
    </lineage>
</organism>
<evidence type="ECO:0008006" key="3">
    <source>
        <dbReference type="Google" id="ProtNLM"/>
    </source>
</evidence>
<dbReference type="InterPro" id="IPR021109">
    <property type="entry name" value="Peptidase_aspartic_dom_sf"/>
</dbReference>
<dbReference type="AlphaFoldDB" id="A0A1F6T883"/>
<gene>
    <name evidence="1" type="ORF">A2140_01215</name>
</gene>
<dbReference type="Proteomes" id="UP000178379">
    <property type="component" value="Unassembled WGS sequence"/>
</dbReference>
<comment type="caution">
    <text evidence="1">The sequence shown here is derived from an EMBL/GenBank/DDBJ whole genome shotgun (WGS) entry which is preliminary data.</text>
</comment>
<evidence type="ECO:0000313" key="1">
    <source>
        <dbReference type="EMBL" id="OGI41296.1"/>
    </source>
</evidence>
<evidence type="ECO:0000313" key="2">
    <source>
        <dbReference type="Proteomes" id="UP000178379"/>
    </source>
</evidence>
<dbReference type="Pfam" id="PF13975">
    <property type="entry name" value="gag-asp_proteas"/>
    <property type="match status" value="1"/>
</dbReference>
<dbReference type="Gene3D" id="2.40.70.10">
    <property type="entry name" value="Acid Proteases"/>
    <property type="match status" value="1"/>
</dbReference>
<proteinExistence type="predicted"/>
<reference evidence="1 2" key="1">
    <citation type="journal article" date="2016" name="Nat. Commun.">
        <title>Thousands of microbial genomes shed light on interconnected biogeochemical processes in an aquifer system.</title>
        <authorList>
            <person name="Anantharaman K."/>
            <person name="Brown C.T."/>
            <person name="Hug L.A."/>
            <person name="Sharon I."/>
            <person name="Castelle C.J."/>
            <person name="Probst A.J."/>
            <person name="Thomas B.C."/>
            <person name="Singh A."/>
            <person name="Wilkins M.J."/>
            <person name="Karaoz U."/>
            <person name="Brodie E.L."/>
            <person name="Williams K.H."/>
            <person name="Hubbard S.S."/>
            <person name="Banfield J.F."/>
        </authorList>
    </citation>
    <scope>NUCLEOTIDE SEQUENCE [LARGE SCALE GENOMIC DNA]</scope>
</reference>
<protein>
    <recommendedName>
        <fullName evidence="3">Aspartyl protease</fullName>
    </recommendedName>
</protein>
<dbReference type="EMBL" id="MFSQ01000019">
    <property type="protein sequence ID" value="OGI41296.1"/>
    <property type="molecule type" value="Genomic_DNA"/>
</dbReference>
<dbReference type="CDD" id="cd05483">
    <property type="entry name" value="retropepsin_like_bacteria"/>
    <property type="match status" value="1"/>
</dbReference>
<dbReference type="InterPro" id="IPR034122">
    <property type="entry name" value="Retropepsin-like_bacterial"/>
</dbReference>
<name>A0A1F6T883_9PROT</name>
<dbReference type="SUPFAM" id="SSF50630">
    <property type="entry name" value="Acid proteases"/>
    <property type="match status" value="1"/>
</dbReference>
<sequence length="66" mass="7460">MVQTANGITQAWLVTLDTVRVGDVTLNGVEGIVHQHDMPIALLGMSFLNRMEMKRDGQTMTLRKRY</sequence>
<accession>A0A1F6T883</accession>